<dbReference type="PANTHER" id="PTHR23501:SF191">
    <property type="entry name" value="VACUOLAR BASIC AMINO ACID TRANSPORTER 4"/>
    <property type="match status" value="1"/>
</dbReference>
<dbReference type="InterPro" id="IPR011701">
    <property type="entry name" value="MFS"/>
</dbReference>
<dbReference type="RefSeq" id="WP_145273052.1">
    <property type="nucleotide sequence ID" value="NZ_CP036426.1"/>
</dbReference>
<dbReference type="GO" id="GO:0022857">
    <property type="term" value="F:transmembrane transporter activity"/>
    <property type="evidence" value="ECO:0007669"/>
    <property type="project" value="InterPro"/>
</dbReference>
<evidence type="ECO:0000256" key="6">
    <source>
        <dbReference type="ARBA" id="ARBA00023136"/>
    </source>
</evidence>
<evidence type="ECO:0000256" key="5">
    <source>
        <dbReference type="ARBA" id="ARBA00022989"/>
    </source>
</evidence>
<keyword evidence="11" id="KW-1185">Reference proteome</keyword>
<feature type="compositionally biased region" description="Low complexity" evidence="7">
    <location>
        <begin position="10"/>
        <end position="21"/>
    </location>
</feature>
<sequence>MAADEGGASGSNSSPGASGEGTSNRRIVTVALMMAMAVAAMEQTVVSPAMPTIIARLKGVEIYALVFSAYLLASTITTPLYGKLADRHGRKRVLLFGLGLFGVGSMLSGLSRSMPELIAMRVVQGLGAGAVAPIVLTILGDLYTLEERARVQGLFSGVWGVSSIAGPALGGALTDQLSWRWVFFVSVPFGLIAMLILAVGVKETVAERESRPLDLAGAAWLTGGTAALLLAVIGGEGRPWELEVVLLGLAVGFLVLFVRQERRAADPVLPIDLLAQPALAASIAGSFIIGGLLIAIDTYVPLFVQGVRGGSATAAGRSIMPLFASWSVSVFIAAKLVPRWGFRRTAVVGSVLITGGSTGLVAGALVPEWSRPAFFLGMGVIGLGMGPTSLSYILGVQNAVAWDRRGAATGSVIFSRMIGGAVIVGLLGAVLGHALAWRLGTSSGVDIAAALRPETHGQLTAAQLSAVRDALGSTLRDIFLLISAMAVLGLACAARVAGGRAVDRPDAPASARGRGDAELLPAALET</sequence>
<feature type="transmembrane region" description="Helical" evidence="8">
    <location>
        <begin position="240"/>
        <end position="258"/>
    </location>
</feature>
<dbReference type="PANTHER" id="PTHR23501">
    <property type="entry name" value="MAJOR FACILITATOR SUPERFAMILY"/>
    <property type="match status" value="1"/>
</dbReference>
<feature type="region of interest" description="Disordered" evidence="7">
    <location>
        <begin position="1"/>
        <end position="22"/>
    </location>
</feature>
<feature type="transmembrane region" description="Helical" evidence="8">
    <location>
        <begin position="154"/>
        <end position="173"/>
    </location>
</feature>
<dbReference type="Pfam" id="PF07690">
    <property type="entry name" value="MFS_1"/>
    <property type="match status" value="1"/>
</dbReference>
<feature type="transmembrane region" description="Helical" evidence="8">
    <location>
        <begin position="93"/>
        <end position="110"/>
    </location>
</feature>
<feature type="transmembrane region" description="Helical" evidence="8">
    <location>
        <begin position="478"/>
        <end position="497"/>
    </location>
</feature>
<feature type="transmembrane region" description="Helical" evidence="8">
    <location>
        <begin position="346"/>
        <end position="367"/>
    </location>
</feature>
<dbReference type="InterPro" id="IPR020846">
    <property type="entry name" value="MFS_dom"/>
</dbReference>
<reference evidence="10 11" key="1">
    <citation type="submission" date="2019-02" db="EMBL/GenBank/DDBJ databases">
        <title>Deep-cultivation of Planctomycetes and their phenomic and genomic characterization uncovers novel biology.</title>
        <authorList>
            <person name="Wiegand S."/>
            <person name="Jogler M."/>
            <person name="Boedeker C."/>
            <person name="Pinto D."/>
            <person name="Vollmers J."/>
            <person name="Rivas-Marin E."/>
            <person name="Kohn T."/>
            <person name="Peeters S.H."/>
            <person name="Heuer A."/>
            <person name="Rast P."/>
            <person name="Oberbeckmann S."/>
            <person name="Bunk B."/>
            <person name="Jeske O."/>
            <person name="Meyerdierks A."/>
            <person name="Storesund J.E."/>
            <person name="Kallscheuer N."/>
            <person name="Luecker S."/>
            <person name="Lage O.M."/>
            <person name="Pohl T."/>
            <person name="Merkel B.J."/>
            <person name="Hornburger P."/>
            <person name="Mueller R.-W."/>
            <person name="Bruemmer F."/>
            <person name="Labrenz M."/>
            <person name="Spormann A.M."/>
            <person name="Op den Camp H."/>
            <person name="Overmann J."/>
            <person name="Amann R."/>
            <person name="Jetten M.S.M."/>
            <person name="Mascher T."/>
            <person name="Medema M.H."/>
            <person name="Devos D.P."/>
            <person name="Kaster A.-K."/>
            <person name="Ovreas L."/>
            <person name="Rohde M."/>
            <person name="Galperin M.Y."/>
            <person name="Jogler C."/>
        </authorList>
    </citation>
    <scope>NUCLEOTIDE SEQUENCE [LARGE SCALE GENOMIC DNA]</scope>
    <source>
        <strain evidence="10 11">ElP</strain>
    </source>
</reference>
<keyword evidence="4 8" id="KW-0812">Transmembrane</keyword>
<protein>
    <submittedName>
        <fullName evidence="10">Multidrug resistance protein 3</fullName>
    </submittedName>
</protein>
<dbReference type="OrthoDB" id="9816041at2"/>
<dbReference type="InterPro" id="IPR036259">
    <property type="entry name" value="MFS_trans_sf"/>
</dbReference>
<evidence type="ECO:0000256" key="1">
    <source>
        <dbReference type="ARBA" id="ARBA00004651"/>
    </source>
</evidence>
<keyword evidence="6 8" id="KW-0472">Membrane</keyword>
<comment type="subcellular location">
    <subcellularLocation>
        <location evidence="1">Cell membrane</location>
        <topology evidence="1">Multi-pass membrane protein</topology>
    </subcellularLocation>
</comment>
<dbReference type="GO" id="GO:0005886">
    <property type="term" value="C:plasma membrane"/>
    <property type="evidence" value="ECO:0007669"/>
    <property type="project" value="UniProtKB-SubCell"/>
</dbReference>
<feature type="transmembrane region" description="Helical" evidence="8">
    <location>
        <begin position="314"/>
        <end position="334"/>
    </location>
</feature>
<dbReference type="SUPFAM" id="SSF103473">
    <property type="entry name" value="MFS general substrate transporter"/>
    <property type="match status" value="1"/>
</dbReference>
<name>A0A518H6V8_9BACT</name>
<evidence type="ECO:0000256" key="4">
    <source>
        <dbReference type="ARBA" id="ARBA00022692"/>
    </source>
</evidence>
<dbReference type="EMBL" id="CP036426">
    <property type="protein sequence ID" value="QDV36573.1"/>
    <property type="molecule type" value="Genomic_DNA"/>
</dbReference>
<organism evidence="10 11">
    <name type="scientific">Tautonia plasticadhaerens</name>
    <dbReference type="NCBI Taxonomy" id="2527974"/>
    <lineage>
        <taxon>Bacteria</taxon>
        <taxon>Pseudomonadati</taxon>
        <taxon>Planctomycetota</taxon>
        <taxon>Planctomycetia</taxon>
        <taxon>Isosphaerales</taxon>
        <taxon>Isosphaeraceae</taxon>
        <taxon>Tautonia</taxon>
    </lineage>
</organism>
<keyword evidence="5 8" id="KW-1133">Transmembrane helix</keyword>
<feature type="transmembrane region" description="Helical" evidence="8">
    <location>
        <begin position="417"/>
        <end position="436"/>
    </location>
</feature>
<feature type="transmembrane region" description="Helical" evidence="8">
    <location>
        <begin position="27"/>
        <end position="50"/>
    </location>
</feature>
<evidence type="ECO:0000256" key="3">
    <source>
        <dbReference type="ARBA" id="ARBA00022475"/>
    </source>
</evidence>
<accession>A0A518H6V8</accession>
<keyword evidence="3" id="KW-1003">Cell membrane</keyword>
<feature type="transmembrane region" description="Helical" evidence="8">
    <location>
        <begin position="213"/>
        <end position="234"/>
    </location>
</feature>
<feature type="transmembrane region" description="Helical" evidence="8">
    <location>
        <begin position="62"/>
        <end position="81"/>
    </location>
</feature>
<proteinExistence type="predicted"/>
<dbReference type="Gene3D" id="1.20.1250.20">
    <property type="entry name" value="MFS general substrate transporter like domains"/>
    <property type="match status" value="1"/>
</dbReference>
<gene>
    <name evidence="10" type="primary">bmr3</name>
    <name evidence="10" type="ORF">ElP_45010</name>
</gene>
<dbReference type="PROSITE" id="PS50850">
    <property type="entry name" value="MFS"/>
    <property type="match status" value="1"/>
</dbReference>
<feature type="transmembrane region" description="Helical" evidence="8">
    <location>
        <begin position="373"/>
        <end position="396"/>
    </location>
</feature>
<dbReference type="KEGG" id="tpla:ElP_45010"/>
<evidence type="ECO:0000313" key="11">
    <source>
        <dbReference type="Proteomes" id="UP000317835"/>
    </source>
</evidence>
<feature type="transmembrane region" description="Helical" evidence="8">
    <location>
        <begin position="122"/>
        <end position="142"/>
    </location>
</feature>
<dbReference type="AlphaFoldDB" id="A0A518H6V8"/>
<feature type="domain" description="Major facilitator superfamily (MFS) profile" evidence="9">
    <location>
        <begin position="28"/>
        <end position="501"/>
    </location>
</feature>
<evidence type="ECO:0000259" key="9">
    <source>
        <dbReference type="PROSITE" id="PS50850"/>
    </source>
</evidence>
<dbReference type="Proteomes" id="UP000317835">
    <property type="component" value="Chromosome"/>
</dbReference>
<feature type="transmembrane region" description="Helical" evidence="8">
    <location>
        <begin position="179"/>
        <end position="201"/>
    </location>
</feature>
<dbReference type="Gene3D" id="1.20.1720.10">
    <property type="entry name" value="Multidrug resistance protein D"/>
    <property type="match status" value="1"/>
</dbReference>
<feature type="transmembrane region" description="Helical" evidence="8">
    <location>
        <begin position="279"/>
        <end position="302"/>
    </location>
</feature>
<evidence type="ECO:0000256" key="7">
    <source>
        <dbReference type="SAM" id="MobiDB-lite"/>
    </source>
</evidence>
<evidence type="ECO:0000256" key="8">
    <source>
        <dbReference type="SAM" id="Phobius"/>
    </source>
</evidence>
<dbReference type="FunFam" id="1.20.1720.10:FF:000004">
    <property type="entry name" value="EmrB/QacA family drug resistance transporter"/>
    <property type="match status" value="1"/>
</dbReference>
<evidence type="ECO:0000313" key="10">
    <source>
        <dbReference type="EMBL" id="QDV36573.1"/>
    </source>
</evidence>
<keyword evidence="2" id="KW-0813">Transport</keyword>
<evidence type="ECO:0000256" key="2">
    <source>
        <dbReference type="ARBA" id="ARBA00022448"/>
    </source>
</evidence>